<dbReference type="Proteomes" id="UP000604046">
    <property type="component" value="Unassembled WGS sequence"/>
</dbReference>
<dbReference type="Gene3D" id="3.40.50.150">
    <property type="entry name" value="Vaccinia Virus protein VP39"/>
    <property type="match status" value="1"/>
</dbReference>
<dbReference type="AlphaFoldDB" id="A0A812KXF4"/>
<dbReference type="InterPro" id="IPR029063">
    <property type="entry name" value="SAM-dependent_MTases_sf"/>
</dbReference>
<proteinExistence type="predicted"/>
<dbReference type="EMBL" id="CAJNDS010000754">
    <property type="protein sequence ID" value="CAE7231918.1"/>
    <property type="molecule type" value="Genomic_DNA"/>
</dbReference>
<evidence type="ECO:0000313" key="2">
    <source>
        <dbReference type="EMBL" id="CAE7231918.1"/>
    </source>
</evidence>
<reference evidence="2" key="1">
    <citation type="submission" date="2021-02" db="EMBL/GenBank/DDBJ databases">
        <authorList>
            <person name="Dougan E. K."/>
            <person name="Rhodes N."/>
            <person name="Thang M."/>
            <person name="Chan C."/>
        </authorList>
    </citation>
    <scope>NUCLEOTIDE SEQUENCE</scope>
</reference>
<keyword evidence="3" id="KW-1185">Reference proteome</keyword>
<gene>
    <name evidence="2" type="primary">THUMPD3</name>
    <name evidence="2" type="ORF">SNAT2548_LOCUS9541</name>
</gene>
<dbReference type="OrthoDB" id="443743at2759"/>
<feature type="region of interest" description="Disordered" evidence="1">
    <location>
        <begin position="147"/>
        <end position="167"/>
    </location>
</feature>
<sequence>MFTGQPRFGTLEGNEALYPAVLAEMSRVLRPGGLAVLLTSQENREVLQAALSTSPLGGAWSAVHRRSFRLFVKTDACIYLLRRTPAPPAPPGEAVESTGAALAELQRAKGWGSRAQNGYRLAGAAGAFAWEDGSPWHEQWARERPALVPFGRKGARAQPRSQAAKRE</sequence>
<organism evidence="2 3">
    <name type="scientific">Symbiodinium natans</name>
    <dbReference type="NCBI Taxonomy" id="878477"/>
    <lineage>
        <taxon>Eukaryota</taxon>
        <taxon>Sar</taxon>
        <taxon>Alveolata</taxon>
        <taxon>Dinophyceae</taxon>
        <taxon>Suessiales</taxon>
        <taxon>Symbiodiniaceae</taxon>
        <taxon>Symbiodinium</taxon>
    </lineage>
</organism>
<evidence type="ECO:0000313" key="3">
    <source>
        <dbReference type="Proteomes" id="UP000604046"/>
    </source>
</evidence>
<evidence type="ECO:0000256" key="1">
    <source>
        <dbReference type="SAM" id="MobiDB-lite"/>
    </source>
</evidence>
<name>A0A812KXF4_9DINO</name>
<dbReference type="SUPFAM" id="SSF53335">
    <property type="entry name" value="S-adenosyl-L-methionine-dependent methyltransferases"/>
    <property type="match status" value="1"/>
</dbReference>
<accession>A0A812KXF4</accession>
<protein>
    <submittedName>
        <fullName evidence="2">THUMPD3 protein</fullName>
    </submittedName>
</protein>
<comment type="caution">
    <text evidence="2">The sequence shown here is derived from an EMBL/GenBank/DDBJ whole genome shotgun (WGS) entry which is preliminary data.</text>
</comment>